<dbReference type="GO" id="GO:1990446">
    <property type="term" value="F:U1 snRNP binding"/>
    <property type="evidence" value="ECO:0007669"/>
    <property type="project" value="EnsemblFungi"/>
</dbReference>
<dbReference type="SMART" id="SM00487">
    <property type="entry name" value="DEXDc"/>
    <property type="match status" value="1"/>
</dbReference>
<evidence type="ECO:0000256" key="1">
    <source>
        <dbReference type="ARBA" id="ARBA00004123"/>
    </source>
</evidence>
<feature type="region of interest" description="Disordered" evidence="11">
    <location>
        <begin position="1"/>
        <end position="124"/>
    </location>
</feature>
<feature type="region of interest" description="Disordered" evidence="11">
    <location>
        <begin position="752"/>
        <end position="774"/>
    </location>
</feature>
<dbReference type="CDD" id="cd17953">
    <property type="entry name" value="DEADc_DDX46"/>
    <property type="match status" value="1"/>
</dbReference>
<dbReference type="PROSITE" id="PS00039">
    <property type="entry name" value="DEAD_ATP_HELICASE"/>
    <property type="match status" value="1"/>
</dbReference>
<evidence type="ECO:0000256" key="11">
    <source>
        <dbReference type="SAM" id="MobiDB-lite"/>
    </source>
</evidence>
<gene>
    <name evidence="15" type="ORF">PNEG_02131</name>
</gene>
<evidence type="ECO:0000256" key="7">
    <source>
        <dbReference type="ARBA" id="ARBA00023187"/>
    </source>
</evidence>
<evidence type="ECO:0000256" key="2">
    <source>
        <dbReference type="ARBA" id="ARBA00012552"/>
    </source>
</evidence>
<dbReference type="STRING" id="1069680.M7NR05"/>
<dbReference type="AlphaFoldDB" id="M7NR05"/>
<dbReference type="RefSeq" id="XP_007874113.1">
    <property type="nucleotide sequence ID" value="XM_007875922.1"/>
</dbReference>
<dbReference type="Pfam" id="PF00271">
    <property type="entry name" value="Helicase_C"/>
    <property type="match status" value="1"/>
</dbReference>
<dbReference type="GO" id="GO:0005524">
    <property type="term" value="F:ATP binding"/>
    <property type="evidence" value="ECO:0007669"/>
    <property type="project" value="UniProtKB-KW"/>
</dbReference>
<dbReference type="InterPro" id="IPR014014">
    <property type="entry name" value="RNA_helicase_DEAD_Q_motif"/>
</dbReference>
<proteinExistence type="inferred from homology"/>
<dbReference type="PROSITE" id="PS51194">
    <property type="entry name" value="HELICASE_CTER"/>
    <property type="match status" value="1"/>
</dbReference>
<dbReference type="HOGENOM" id="CLU_003041_0_2_1"/>
<evidence type="ECO:0000256" key="5">
    <source>
        <dbReference type="ARBA" id="ARBA00022806"/>
    </source>
</evidence>
<dbReference type="eggNOG" id="KOG0334">
    <property type="taxonomic scope" value="Eukaryota"/>
</dbReference>
<keyword evidence="7" id="KW-0508">mRNA splicing</keyword>
<evidence type="ECO:0000256" key="9">
    <source>
        <dbReference type="ARBA" id="ARBA00038511"/>
    </source>
</evidence>
<accession>M7NR05</accession>
<dbReference type="SUPFAM" id="SSF52540">
    <property type="entry name" value="P-loop containing nucleoside triphosphate hydrolases"/>
    <property type="match status" value="2"/>
</dbReference>
<feature type="domain" description="Helicase ATP-binding" evidence="12">
    <location>
        <begin position="330"/>
        <end position="508"/>
    </location>
</feature>
<feature type="region of interest" description="Disordered" evidence="11">
    <location>
        <begin position="140"/>
        <end position="181"/>
    </location>
</feature>
<feature type="compositionally biased region" description="Polar residues" evidence="11">
    <location>
        <begin position="49"/>
        <end position="59"/>
    </location>
</feature>
<dbReference type="InterPro" id="IPR011545">
    <property type="entry name" value="DEAD/DEAH_box_helicase_dom"/>
</dbReference>
<sequence>MSHQRYHSSESFSKRHRSHHSTHDHDRDSRYLKDKESNRNKEQDREQKSYTNKVSSEGGSQAKDDEKERMRIKQEKIQQFLRQRAVRMAEKEKEKENTMSTEKETKKNEQEPLVPSIGARGSVSGFEFGRTVTKMSTQAITLDDYEKKRKIPMESLGDEDNMEESSQKGSKNTENEEEVDPLDLFMQGMDEVIKRDAEGKVENHLSLDELLENKEDSEEEKEENSINDPRDILALAQKKMKKKELPNIDHSKIHYEPIRKNFYVEPHELSEMSEQEVNDYRLELDGIKIRGLNCPKPIQNWSQCGLPAHVLDVIYQLKYEKPTAIQAQAIPAIMSGRDIIGVAKTGSGKTISFLLPMFRHIKDQRPIDSLEGPIALIMTPTRELAVQIHKECKHFLKVLGLRAVCAYGGSPIKDQIAELKRGAEIVVCTPGRIIDLLGANQGRVTNLKRTSYIVLDEADRMFDLGFEPQVMKVVNNVRPDRQTVLFSATFPKQMDILSRKILQKPIEITVGARSVVASEIQQLVEVCTEDNKFVRLLELLGNLYVNDDDVRTLVFVDRQEAADSLLRDLMRRGYPCMSIHGGKDQFDRDSTIADFRAGVFPILIATSVAARGLDIKQLKLVVNYDCPNHLEDYVHRVGRTGRAGETGTAVTFITPEQDRYAADIVRALRISKANIPEDVQNLANEFIKKVKSGQEKASGSGFGGKGLDRLDKDRDLVRKLQRRAYGEESDEEVDVFDDDYEYSKMDLYDMEEPDTSFKSDSNANSNSSMVASQTNKKGNITDDILERVRKAAGSVTSRLQGQSRSGITIESGGPDSREFTATIEINDFPQKARWAVTNRTNIARIIDLTGTSITNKGNWYPPGKPVPPGETKLYILIEGETQISVDRALYELKRLLTEGTVSALESEIRSGVSGRYSVL</sequence>
<keyword evidence="7" id="KW-0507">mRNA processing</keyword>
<evidence type="ECO:0000313" key="15">
    <source>
        <dbReference type="EMBL" id="EMR09546.1"/>
    </source>
</evidence>
<dbReference type="PROSITE" id="PS51195">
    <property type="entry name" value="Q_MOTIF"/>
    <property type="match status" value="1"/>
</dbReference>
<evidence type="ECO:0000256" key="10">
    <source>
        <dbReference type="PROSITE-ProRule" id="PRU00552"/>
    </source>
</evidence>
<keyword evidence="6" id="KW-0067">ATP-binding</keyword>
<organism evidence="15 16">
    <name type="scientific">Pneumocystis murina (strain B123)</name>
    <name type="common">Mouse pneumocystis pneumonia agent</name>
    <name type="synonym">Pneumocystis carinii f. sp. muris</name>
    <dbReference type="NCBI Taxonomy" id="1069680"/>
    <lineage>
        <taxon>Eukaryota</taxon>
        <taxon>Fungi</taxon>
        <taxon>Dikarya</taxon>
        <taxon>Ascomycota</taxon>
        <taxon>Taphrinomycotina</taxon>
        <taxon>Pneumocystomycetes</taxon>
        <taxon>Pneumocystaceae</taxon>
        <taxon>Pneumocystis</taxon>
    </lineage>
</organism>
<dbReference type="CDD" id="cd18787">
    <property type="entry name" value="SF2_C_DEAD"/>
    <property type="match status" value="1"/>
</dbReference>
<dbReference type="Pfam" id="PF23469">
    <property type="entry name" value="KH_12"/>
    <property type="match status" value="1"/>
</dbReference>
<dbReference type="FunFam" id="3.40.50.300:FF:000079">
    <property type="entry name" value="probable ATP-dependent RNA helicase DDX17"/>
    <property type="match status" value="1"/>
</dbReference>
<dbReference type="CDD" id="cd22474">
    <property type="entry name" value="KH-I_PRP5_like"/>
    <property type="match status" value="1"/>
</dbReference>
<dbReference type="GO" id="GO:0071004">
    <property type="term" value="C:U2-type prespliceosome"/>
    <property type="evidence" value="ECO:0007669"/>
    <property type="project" value="EnsemblFungi"/>
</dbReference>
<dbReference type="Gene3D" id="3.40.50.300">
    <property type="entry name" value="P-loop containing nucleotide triphosphate hydrolases"/>
    <property type="match status" value="2"/>
</dbReference>
<keyword evidence="16" id="KW-1185">Reference proteome</keyword>
<dbReference type="GeneID" id="19895824"/>
<evidence type="ECO:0000259" key="14">
    <source>
        <dbReference type="PROSITE" id="PS51195"/>
    </source>
</evidence>
<feature type="compositionally biased region" description="Basic and acidic residues" evidence="11">
    <location>
        <begin position="21"/>
        <end position="48"/>
    </location>
</feature>
<feature type="region of interest" description="Disordered" evidence="11">
    <location>
        <begin position="205"/>
        <end position="228"/>
    </location>
</feature>
<keyword evidence="5" id="KW-0347">Helicase</keyword>
<name>M7NR05_PNEMU</name>
<protein>
    <recommendedName>
        <fullName evidence="2">RNA helicase</fullName>
        <ecNumber evidence="2">3.6.4.13</ecNumber>
    </recommendedName>
</protein>
<comment type="similarity">
    <text evidence="9">Belongs to the DEAD box helicase family. DDX46/PRP5 subfamily.</text>
</comment>
<dbReference type="SMART" id="SM00490">
    <property type="entry name" value="HELICc"/>
    <property type="match status" value="1"/>
</dbReference>
<evidence type="ECO:0000259" key="13">
    <source>
        <dbReference type="PROSITE" id="PS51194"/>
    </source>
</evidence>
<dbReference type="GO" id="GO:1990447">
    <property type="term" value="F:U2 snRNP binding"/>
    <property type="evidence" value="ECO:0007669"/>
    <property type="project" value="EnsemblFungi"/>
</dbReference>
<dbReference type="PROSITE" id="PS51192">
    <property type="entry name" value="HELICASE_ATP_BIND_1"/>
    <property type="match status" value="1"/>
</dbReference>
<feature type="compositionally biased region" description="Polar residues" evidence="11">
    <location>
        <begin position="795"/>
        <end position="808"/>
    </location>
</feature>
<feature type="region of interest" description="Disordered" evidence="11">
    <location>
        <begin position="795"/>
        <end position="815"/>
    </location>
</feature>
<dbReference type="GO" id="GO:0003676">
    <property type="term" value="F:nucleic acid binding"/>
    <property type="evidence" value="ECO:0007669"/>
    <property type="project" value="InterPro"/>
</dbReference>
<feature type="domain" description="Helicase C-terminal" evidence="13">
    <location>
        <begin position="519"/>
        <end position="683"/>
    </location>
</feature>
<evidence type="ECO:0000256" key="6">
    <source>
        <dbReference type="ARBA" id="ARBA00022840"/>
    </source>
</evidence>
<dbReference type="Proteomes" id="UP000011958">
    <property type="component" value="Unassembled WGS sequence"/>
</dbReference>
<reference evidence="16" key="1">
    <citation type="journal article" date="2016" name="Nat. Commun.">
        <title>Genome analysis of three Pneumocystis species reveals adaptation mechanisms to life exclusively in mammalian hosts.</title>
        <authorList>
            <person name="Ma L."/>
            <person name="Chen Z."/>
            <person name="Huang D.W."/>
            <person name="Kutty G."/>
            <person name="Ishihara M."/>
            <person name="Wang H."/>
            <person name="Abouelleil A."/>
            <person name="Bishop L."/>
            <person name="Davey E."/>
            <person name="Deng R."/>
            <person name="Deng X."/>
            <person name="Fan L."/>
            <person name="Fantoni G."/>
            <person name="Fitzgerald M."/>
            <person name="Gogineni E."/>
            <person name="Goldberg J.M."/>
            <person name="Handley G."/>
            <person name="Hu X."/>
            <person name="Huber C."/>
            <person name="Jiao X."/>
            <person name="Jones K."/>
            <person name="Levin J.Z."/>
            <person name="Liu Y."/>
            <person name="Macdonald P."/>
            <person name="Melnikov A."/>
            <person name="Raley C."/>
            <person name="Sassi M."/>
            <person name="Sherman B.T."/>
            <person name="Song X."/>
            <person name="Sykes S."/>
            <person name="Tran B."/>
            <person name="Walsh L."/>
            <person name="Xia Y."/>
            <person name="Yang J."/>
            <person name="Young S."/>
            <person name="Zeng Q."/>
            <person name="Zheng X."/>
            <person name="Stephens R."/>
            <person name="Nusbaum C."/>
            <person name="Birren B.W."/>
            <person name="Azadi P."/>
            <person name="Lempicki R.A."/>
            <person name="Cuomo C.A."/>
            <person name="Kovacs J.A."/>
        </authorList>
    </citation>
    <scope>NUCLEOTIDE SEQUENCE [LARGE SCALE GENOMIC DNA]</scope>
    <source>
        <strain evidence="16">B123</strain>
    </source>
</reference>
<evidence type="ECO:0000256" key="8">
    <source>
        <dbReference type="ARBA" id="ARBA00023242"/>
    </source>
</evidence>
<dbReference type="Pfam" id="PF00270">
    <property type="entry name" value="DEAD"/>
    <property type="match status" value="1"/>
</dbReference>
<keyword evidence="8" id="KW-0539">Nucleus</keyword>
<feature type="compositionally biased region" description="Low complexity" evidence="11">
    <location>
        <begin position="756"/>
        <end position="772"/>
    </location>
</feature>
<dbReference type="GO" id="GO:0016887">
    <property type="term" value="F:ATP hydrolysis activity"/>
    <property type="evidence" value="ECO:0007669"/>
    <property type="project" value="EnsemblFungi"/>
</dbReference>
<feature type="compositionally biased region" description="Basic and acidic residues" evidence="11">
    <location>
        <begin position="62"/>
        <end position="76"/>
    </location>
</feature>
<evidence type="ECO:0000256" key="3">
    <source>
        <dbReference type="ARBA" id="ARBA00022741"/>
    </source>
</evidence>
<dbReference type="VEuPathDB" id="FungiDB:PNEG_02131"/>
<dbReference type="InterPro" id="IPR027417">
    <property type="entry name" value="P-loop_NTPase"/>
</dbReference>
<evidence type="ECO:0000313" key="16">
    <source>
        <dbReference type="Proteomes" id="UP000011958"/>
    </source>
</evidence>
<evidence type="ECO:0000256" key="4">
    <source>
        <dbReference type="ARBA" id="ARBA00022801"/>
    </source>
</evidence>
<dbReference type="OrthoDB" id="196131at2759"/>
<feature type="compositionally biased region" description="Basic and acidic residues" evidence="11">
    <location>
        <begin position="87"/>
        <end position="110"/>
    </location>
</feature>
<dbReference type="GO" id="GO:0003724">
    <property type="term" value="F:RNA helicase activity"/>
    <property type="evidence" value="ECO:0007669"/>
    <property type="project" value="UniProtKB-EC"/>
</dbReference>
<keyword evidence="4" id="KW-0378">Hydrolase</keyword>
<feature type="compositionally biased region" description="Basic and acidic residues" evidence="11">
    <location>
        <begin position="205"/>
        <end position="214"/>
    </location>
</feature>
<dbReference type="OMA" id="FAQYVHT"/>
<dbReference type="InterPro" id="IPR056149">
    <property type="entry name" value="PRP5/DDX46/KHDC4_KH"/>
</dbReference>
<dbReference type="EMBL" id="AFWA02000012">
    <property type="protein sequence ID" value="EMR09546.1"/>
    <property type="molecule type" value="Genomic_DNA"/>
</dbReference>
<comment type="caution">
    <text evidence="15">The sequence shown here is derived from an EMBL/GenBank/DDBJ whole genome shotgun (WGS) entry which is preliminary data.</text>
</comment>
<feature type="domain" description="DEAD-box RNA helicase Q" evidence="14">
    <location>
        <begin position="299"/>
        <end position="327"/>
    </location>
</feature>
<dbReference type="EC" id="3.6.4.13" evidence="2"/>
<feature type="short sequence motif" description="Q motif" evidence="10">
    <location>
        <begin position="299"/>
        <end position="327"/>
    </location>
</feature>
<dbReference type="InterPro" id="IPR014001">
    <property type="entry name" value="Helicase_ATP-bd"/>
</dbReference>
<dbReference type="InterPro" id="IPR000629">
    <property type="entry name" value="RNA-helicase_DEAD-box_CS"/>
</dbReference>
<evidence type="ECO:0000259" key="12">
    <source>
        <dbReference type="PROSITE" id="PS51192"/>
    </source>
</evidence>
<keyword evidence="3" id="KW-0547">Nucleotide-binding</keyword>
<dbReference type="PANTHER" id="PTHR47958">
    <property type="entry name" value="ATP-DEPENDENT RNA HELICASE DBP3"/>
    <property type="match status" value="1"/>
</dbReference>
<dbReference type="GO" id="GO:1903241">
    <property type="term" value="P:U2-type prespliceosome assembly"/>
    <property type="evidence" value="ECO:0007669"/>
    <property type="project" value="EnsemblFungi"/>
</dbReference>
<comment type="subcellular location">
    <subcellularLocation>
        <location evidence="1">Nucleus</location>
    </subcellularLocation>
</comment>
<dbReference type="InterPro" id="IPR001650">
    <property type="entry name" value="Helicase_C-like"/>
</dbReference>